<dbReference type="EC" id="2.5.1.54" evidence="8"/>
<sequence length="366" mass="39840">MPPGTRPLQLPSVTQHRTDDLRISGLNPLISPAVLNYFQPVTDEVSELVASARTEADAILKGKDDRLLVVIGPCSIHDPAAAIEYGKKLKPLIDKHRDDLQIIMRVYFEKPRTTVGWKGLINDPHLDNSFDINHGLKVARGLLIDLAKLGIPAGTEFLDTISPQYIADLIAWGAIGARTTESQIHRELASGLSMPVGFKNGTGGSIQIALDAIQSSSRPHHFLSVTKQGVSAIVSTTGNDSCHIILRGGKSGPNYEKKDIDEVIISLDEQKLPPHVMIDCSHGNSLKDYRNQPLVAANLCNQISKGSNSIAAVMIESNLTEGNQKLDPDRSKMTYGQSVTDACIGWDDTLEVLEKFATAVRERRSS</sequence>
<keyword evidence="4 8" id="KW-0028">Amino-acid biosynthesis</keyword>
<comment type="caution">
    <text evidence="10">The sequence shown here is derived from an EMBL/GenBank/DDBJ whole genome shotgun (WGS) entry which is preliminary data.</text>
</comment>
<evidence type="ECO:0000256" key="1">
    <source>
        <dbReference type="ARBA" id="ARBA00003726"/>
    </source>
</evidence>
<evidence type="ECO:0000256" key="8">
    <source>
        <dbReference type="PIRNR" id="PIRNR001361"/>
    </source>
</evidence>
<evidence type="ECO:0000256" key="4">
    <source>
        <dbReference type="ARBA" id="ARBA00022605"/>
    </source>
</evidence>
<proteinExistence type="inferred from homology"/>
<dbReference type="InterPro" id="IPR006219">
    <property type="entry name" value="DAHP_synth_1"/>
</dbReference>
<reference evidence="11" key="1">
    <citation type="journal article" date="2019" name="Int. J. Syst. Evol. Microbiol.">
        <title>The Global Catalogue of Microorganisms (GCM) 10K type strain sequencing project: providing services to taxonomists for standard genome sequencing and annotation.</title>
        <authorList>
            <consortium name="The Broad Institute Genomics Platform"/>
            <consortium name="The Broad Institute Genome Sequencing Center for Infectious Disease"/>
            <person name="Wu L."/>
            <person name="Ma J."/>
        </authorList>
    </citation>
    <scope>NUCLEOTIDE SEQUENCE [LARGE SCALE GENOMIC DNA]</scope>
    <source>
        <strain evidence="11">CGMCC 4.1467</strain>
    </source>
</reference>
<dbReference type="SUPFAM" id="SSF51569">
    <property type="entry name" value="Aldolase"/>
    <property type="match status" value="1"/>
</dbReference>
<comment type="similarity">
    <text evidence="3 8">Belongs to the class-I DAHP synthase family.</text>
</comment>
<dbReference type="RefSeq" id="WP_379714071.1">
    <property type="nucleotide sequence ID" value="NZ_JBHTBS010000008.1"/>
</dbReference>
<dbReference type="NCBIfam" id="NF009396">
    <property type="entry name" value="PRK12756.1"/>
    <property type="match status" value="1"/>
</dbReference>
<feature type="domain" description="DAHP synthetase I/KDSA" evidence="9">
    <location>
        <begin position="57"/>
        <end position="352"/>
    </location>
</feature>
<organism evidence="10 11">
    <name type="scientific">Haloferula chungangensis</name>
    <dbReference type="NCBI Taxonomy" id="1048331"/>
    <lineage>
        <taxon>Bacteria</taxon>
        <taxon>Pseudomonadati</taxon>
        <taxon>Verrucomicrobiota</taxon>
        <taxon>Verrucomicrobiia</taxon>
        <taxon>Verrucomicrobiales</taxon>
        <taxon>Verrucomicrobiaceae</taxon>
        <taxon>Haloferula</taxon>
    </lineage>
</organism>
<evidence type="ECO:0000256" key="2">
    <source>
        <dbReference type="ARBA" id="ARBA00004688"/>
    </source>
</evidence>
<dbReference type="Gene3D" id="3.20.20.70">
    <property type="entry name" value="Aldolase class I"/>
    <property type="match status" value="1"/>
</dbReference>
<dbReference type="GO" id="GO:0003849">
    <property type="term" value="F:3-deoxy-7-phosphoheptulonate synthase activity"/>
    <property type="evidence" value="ECO:0007669"/>
    <property type="project" value="UniProtKB-EC"/>
</dbReference>
<comment type="catalytic activity">
    <reaction evidence="7 8">
        <text>D-erythrose 4-phosphate + phosphoenolpyruvate + H2O = 7-phospho-2-dehydro-3-deoxy-D-arabino-heptonate + phosphate</text>
        <dbReference type="Rhea" id="RHEA:14717"/>
        <dbReference type="ChEBI" id="CHEBI:15377"/>
        <dbReference type="ChEBI" id="CHEBI:16897"/>
        <dbReference type="ChEBI" id="CHEBI:43474"/>
        <dbReference type="ChEBI" id="CHEBI:58394"/>
        <dbReference type="ChEBI" id="CHEBI:58702"/>
        <dbReference type="EC" id="2.5.1.54"/>
    </reaction>
</comment>
<evidence type="ECO:0000313" key="11">
    <source>
        <dbReference type="Proteomes" id="UP001596472"/>
    </source>
</evidence>
<evidence type="ECO:0000256" key="6">
    <source>
        <dbReference type="ARBA" id="ARBA00023141"/>
    </source>
</evidence>
<evidence type="ECO:0000313" key="10">
    <source>
        <dbReference type="EMBL" id="MFC7338588.1"/>
    </source>
</evidence>
<comment type="pathway">
    <text evidence="2 8">Metabolic intermediate biosynthesis; chorismate biosynthesis; chorismate from D-erythrose 4-phosphate and phosphoenolpyruvate: step 1/7.</text>
</comment>
<dbReference type="NCBIfam" id="NF009395">
    <property type="entry name" value="PRK12755.1"/>
    <property type="match status" value="1"/>
</dbReference>
<gene>
    <name evidence="10" type="ORF">ACFQY0_15440</name>
</gene>
<dbReference type="PANTHER" id="PTHR21225:SF12">
    <property type="entry name" value="PHOSPHO-2-DEHYDRO-3-DEOXYHEPTONATE ALDOLASE, TYROSINE-INHIBITED"/>
    <property type="match status" value="1"/>
</dbReference>
<protein>
    <recommendedName>
        <fullName evidence="8">Phospho-2-dehydro-3-deoxyheptonate aldolase</fullName>
        <ecNumber evidence="8">2.5.1.54</ecNumber>
    </recommendedName>
</protein>
<dbReference type="Proteomes" id="UP001596472">
    <property type="component" value="Unassembled WGS sequence"/>
</dbReference>
<dbReference type="PANTHER" id="PTHR21225">
    <property type="entry name" value="PHOSPHO-2-DEHYDRO-3-DEOXYHEPTONATE ALDOLASE DAHP SYNTHETASE"/>
    <property type="match status" value="1"/>
</dbReference>
<dbReference type="EMBL" id="JBHTBS010000008">
    <property type="protein sequence ID" value="MFC7338588.1"/>
    <property type="molecule type" value="Genomic_DNA"/>
</dbReference>
<evidence type="ECO:0000259" key="9">
    <source>
        <dbReference type="Pfam" id="PF00793"/>
    </source>
</evidence>
<evidence type="ECO:0000256" key="3">
    <source>
        <dbReference type="ARBA" id="ARBA00007985"/>
    </source>
</evidence>
<keyword evidence="5 8" id="KW-0808">Transferase</keyword>
<keyword evidence="6 8" id="KW-0057">Aromatic amino acid biosynthesis</keyword>
<evidence type="ECO:0000256" key="5">
    <source>
        <dbReference type="ARBA" id="ARBA00022679"/>
    </source>
</evidence>
<dbReference type="PIRSF" id="PIRSF001361">
    <property type="entry name" value="DAHP_synthase"/>
    <property type="match status" value="1"/>
</dbReference>
<dbReference type="Pfam" id="PF00793">
    <property type="entry name" value="DAHP_synth_1"/>
    <property type="match status" value="1"/>
</dbReference>
<evidence type="ECO:0000256" key="7">
    <source>
        <dbReference type="ARBA" id="ARBA00047508"/>
    </source>
</evidence>
<comment type="function">
    <text evidence="1 8">Stereospecific condensation of phosphoenolpyruvate (PEP) and D-erythrose-4-phosphate (E4P) giving rise to 3-deoxy-D-arabino-heptulosonate-7-phosphate (DAHP).</text>
</comment>
<dbReference type="InterPro" id="IPR013785">
    <property type="entry name" value="Aldolase_TIM"/>
</dbReference>
<dbReference type="InterPro" id="IPR006218">
    <property type="entry name" value="DAHP1/KDSA"/>
</dbReference>
<keyword evidence="11" id="KW-1185">Reference proteome</keyword>
<name>A0ABW2LA80_9BACT</name>
<accession>A0ABW2LA80</accession>
<dbReference type="NCBIfam" id="TIGR00034">
    <property type="entry name" value="aroFGH"/>
    <property type="match status" value="1"/>
</dbReference>